<protein>
    <recommendedName>
        <fullName evidence="3">GlcNAc-PI de-N-acetylase</fullName>
    </recommendedName>
</protein>
<evidence type="ECO:0000313" key="1">
    <source>
        <dbReference type="EMBL" id="AUX23707.1"/>
    </source>
</evidence>
<dbReference type="OrthoDB" id="9816564at2"/>
<dbReference type="Proteomes" id="UP000295781">
    <property type="component" value="Chromosome"/>
</dbReference>
<organism evidence="1 2">
    <name type="scientific">Sorangium cellulosum</name>
    <name type="common">Polyangium cellulosum</name>
    <dbReference type="NCBI Taxonomy" id="56"/>
    <lineage>
        <taxon>Bacteria</taxon>
        <taxon>Pseudomonadati</taxon>
        <taxon>Myxococcota</taxon>
        <taxon>Polyangia</taxon>
        <taxon>Polyangiales</taxon>
        <taxon>Polyangiaceae</taxon>
        <taxon>Sorangium</taxon>
    </lineage>
</organism>
<reference evidence="1 2" key="1">
    <citation type="submission" date="2015-09" db="EMBL/GenBank/DDBJ databases">
        <title>Sorangium comparison.</title>
        <authorList>
            <person name="Zaburannyi N."/>
            <person name="Bunk B."/>
            <person name="Overmann J."/>
            <person name="Mueller R."/>
        </authorList>
    </citation>
    <scope>NUCLEOTIDE SEQUENCE [LARGE SCALE GENOMIC DNA]</scope>
    <source>
        <strain evidence="1 2">So ceGT47</strain>
    </source>
</reference>
<accession>A0A4P2Q314</accession>
<dbReference type="RefSeq" id="WP_129349067.1">
    <property type="nucleotide sequence ID" value="NZ_CP012670.1"/>
</dbReference>
<dbReference type="AlphaFoldDB" id="A0A4P2Q314"/>
<name>A0A4P2Q314_SORCE</name>
<dbReference type="PANTHER" id="PTHR12993:SF30">
    <property type="entry name" value="N-ACETYL-ALPHA-D-GLUCOSAMINYL L-MALATE DEACETYLASE 1"/>
    <property type="match status" value="1"/>
</dbReference>
<dbReference type="GO" id="GO:0016811">
    <property type="term" value="F:hydrolase activity, acting on carbon-nitrogen (but not peptide) bonds, in linear amides"/>
    <property type="evidence" value="ECO:0007669"/>
    <property type="project" value="TreeGrafter"/>
</dbReference>
<proteinExistence type="predicted"/>
<dbReference type="Gene3D" id="3.40.50.10320">
    <property type="entry name" value="LmbE-like"/>
    <property type="match status" value="1"/>
</dbReference>
<dbReference type="InterPro" id="IPR024078">
    <property type="entry name" value="LmbE-like_dom_sf"/>
</dbReference>
<dbReference type="Pfam" id="PF02585">
    <property type="entry name" value="PIG-L"/>
    <property type="match status" value="1"/>
</dbReference>
<dbReference type="SUPFAM" id="SSF102588">
    <property type="entry name" value="LmbE-like"/>
    <property type="match status" value="1"/>
</dbReference>
<dbReference type="PANTHER" id="PTHR12993">
    <property type="entry name" value="N-ACETYLGLUCOSAMINYL-PHOSPHATIDYLINOSITOL DE-N-ACETYLASE-RELATED"/>
    <property type="match status" value="1"/>
</dbReference>
<gene>
    <name evidence="1" type="ORF">SOCEGT47_042370</name>
</gene>
<sequence>MSSFISSYAGKTVVAVGAHPDDVEIGMGGTVARLSEVGANVVMVIVAVPDRLDERLSESAAAASLLGAKLVALEPERCIRVEDLRMHELVRRLDAVMRAHAPAALFTHSSDETHYDHVLVHRGVLSATRLLRSDVYFYAPSACRPAIRSWQPRVWIDVSSTVDRKMSAIAAHHSQFGRRGICIDHFCEDMRLRGLPVGMAYAEGFDVHCARDA</sequence>
<dbReference type="EMBL" id="CP012670">
    <property type="protein sequence ID" value="AUX23707.1"/>
    <property type="molecule type" value="Genomic_DNA"/>
</dbReference>
<evidence type="ECO:0008006" key="3">
    <source>
        <dbReference type="Google" id="ProtNLM"/>
    </source>
</evidence>
<evidence type="ECO:0000313" key="2">
    <source>
        <dbReference type="Proteomes" id="UP000295781"/>
    </source>
</evidence>
<dbReference type="InterPro" id="IPR003737">
    <property type="entry name" value="GlcNAc_PI_deacetylase-related"/>
</dbReference>